<feature type="region of interest" description="Disordered" evidence="5">
    <location>
        <begin position="268"/>
        <end position="293"/>
    </location>
</feature>
<feature type="domain" description="SWIM-type" evidence="8">
    <location>
        <begin position="49"/>
        <end position="82"/>
    </location>
</feature>
<dbReference type="InterPro" id="IPR043145">
    <property type="entry name" value="Znf_ZZ_sf"/>
</dbReference>
<dbReference type="PROSITE" id="PS50089">
    <property type="entry name" value="ZF_RING_2"/>
    <property type="match status" value="2"/>
</dbReference>
<dbReference type="GO" id="GO:0061630">
    <property type="term" value="F:ubiquitin protein ligase activity"/>
    <property type="evidence" value="ECO:0007669"/>
    <property type="project" value="InterPro"/>
</dbReference>
<feature type="compositionally biased region" description="Basic and acidic residues" evidence="5">
    <location>
        <begin position="276"/>
        <end position="292"/>
    </location>
</feature>
<accession>A0A3S2PJA8</accession>
<keyword evidence="1" id="KW-0479">Metal-binding</keyword>
<name>A0A3S2PJA8_ORYJA</name>
<evidence type="ECO:0000256" key="3">
    <source>
        <dbReference type="ARBA" id="ARBA00022833"/>
    </source>
</evidence>
<dbReference type="PANTHER" id="PTHR21540:SF3">
    <property type="entry name" value="E3 UBIQUITIN-PROTEIN LIGASE ZSWIM2"/>
    <property type="match status" value="1"/>
</dbReference>
<reference evidence="9 10" key="2">
    <citation type="submission" date="2019-01" db="EMBL/GenBank/DDBJ databases">
        <title>A chromosome length genome reference of the Java medaka (oryzias javanicus).</title>
        <authorList>
            <person name="Herpin A."/>
            <person name="Takehana Y."/>
            <person name="Naruse K."/>
            <person name="Ansai S."/>
            <person name="Kawaguchi M."/>
        </authorList>
    </citation>
    <scope>NUCLEOTIDE SEQUENCE [LARGE SCALE GENOMIC DNA]</scope>
    <source>
        <strain evidence="9">RS831</strain>
        <tissue evidence="9">Whole body</tissue>
    </source>
</reference>
<dbReference type="InterPro" id="IPR001841">
    <property type="entry name" value="Znf_RING"/>
</dbReference>
<evidence type="ECO:0000256" key="5">
    <source>
        <dbReference type="SAM" id="MobiDB-lite"/>
    </source>
</evidence>
<evidence type="ECO:0000313" key="10">
    <source>
        <dbReference type="Proteomes" id="UP000283210"/>
    </source>
</evidence>
<feature type="region of interest" description="Disordered" evidence="5">
    <location>
        <begin position="361"/>
        <end position="426"/>
    </location>
</feature>
<feature type="domain" description="RING-type" evidence="6">
    <location>
        <begin position="312"/>
        <end position="352"/>
    </location>
</feature>
<dbReference type="GO" id="GO:0008270">
    <property type="term" value="F:zinc ion binding"/>
    <property type="evidence" value="ECO:0007669"/>
    <property type="project" value="UniProtKB-KW"/>
</dbReference>
<keyword evidence="10" id="KW-1185">Reference proteome</keyword>
<evidence type="ECO:0000256" key="4">
    <source>
        <dbReference type="PROSITE-ProRule" id="PRU00228"/>
    </source>
</evidence>
<dbReference type="InterPro" id="IPR039903">
    <property type="entry name" value="Zswim2"/>
</dbReference>
<keyword evidence="3" id="KW-0862">Zinc</keyword>
<protein>
    <recommendedName>
        <fullName evidence="11">RING-type domain-containing protein</fullName>
    </recommendedName>
</protein>
<dbReference type="InterPro" id="IPR000433">
    <property type="entry name" value="Znf_ZZ"/>
</dbReference>
<feature type="domain" description="RING-type" evidence="6">
    <location>
        <begin position="129"/>
        <end position="181"/>
    </location>
</feature>
<dbReference type="PROSITE" id="PS50135">
    <property type="entry name" value="ZF_ZZ_2"/>
    <property type="match status" value="1"/>
</dbReference>
<evidence type="ECO:0000256" key="1">
    <source>
        <dbReference type="ARBA" id="ARBA00022723"/>
    </source>
</evidence>
<dbReference type="Pfam" id="PF04434">
    <property type="entry name" value="SWIM"/>
    <property type="match status" value="1"/>
</dbReference>
<dbReference type="SUPFAM" id="SSF57850">
    <property type="entry name" value="RING/U-box"/>
    <property type="match status" value="3"/>
</dbReference>
<proteinExistence type="predicted"/>
<evidence type="ECO:0008006" key="11">
    <source>
        <dbReference type="Google" id="ProtNLM"/>
    </source>
</evidence>
<evidence type="ECO:0000259" key="6">
    <source>
        <dbReference type="PROSITE" id="PS50089"/>
    </source>
</evidence>
<evidence type="ECO:0000259" key="7">
    <source>
        <dbReference type="PROSITE" id="PS50135"/>
    </source>
</evidence>
<organism evidence="9 10">
    <name type="scientific">Oryzias javanicus</name>
    <name type="common">Javanese ricefish</name>
    <name type="synonym">Aplocheilus javanicus</name>
    <dbReference type="NCBI Taxonomy" id="123683"/>
    <lineage>
        <taxon>Eukaryota</taxon>
        <taxon>Metazoa</taxon>
        <taxon>Chordata</taxon>
        <taxon>Craniata</taxon>
        <taxon>Vertebrata</taxon>
        <taxon>Euteleostomi</taxon>
        <taxon>Actinopterygii</taxon>
        <taxon>Neopterygii</taxon>
        <taxon>Teleostei</taxon>
        <taxon>Neoteleostei</taxon>
        <taxon>Acanthomorphata</taxon>
        <taxon>Ovalentaria</taxon>
        <taxon>Atherinomorphae</taxon>
        <taxon>Beloniformes</taxon>
        <taxon>Adrianichthyidae</taxon>
        <taxon>Oryziinae</taxon>
        <taxon>Oryzias</taxon>
    </lineage>
</organism>
<dbReference type="PANTHER" id="PTHR21540">
    <property type="entry name" value="RING FINGER AND SWIM DOMAIN-CONTAINING PROTEIN 2"/>
    <property type="match status" value="1"/>
</dbReference>
<dbReference type="OrthoDB" id="8062037at2759"/>
<evidence type="ECO:0000313" key="9">
    <source>
        <dbReference type="EMBL" id="RVE75059.1"/>
    </source>
</evidence>
<dbReference type="InterPro" id="IPR007527">
    <property type="entry name" value="Znf_SWIM"/>
</dbReference>
<dbReference type="CDD" id="cd16494">
    <property type="entry name" value="RING-CH-C4HC3_ZSWM2"/>
    <property type="match status" value="1"/>
</dbReference>
<dbReference type="Pfam" id="PF13639">
    <property type="entry name" value="zf-RING_2"/>
    <property type="match status" value="1"/>
</dbReference>
<dbReference type="Proteomes" id="UP000283210">
    <property type="component" value="Chromosome 2"/>
</dbReference>
<evidence type="ECO:0000259" key="8">
    <source>
        <dbReference type="PROSITE" id="PS50966"/>
    </source>
</evidence>
<dbReference type="EMBL" id="CM012438">
    <property type="protein sequence ID" value="RVE75059.1"/>
    <property type="molecule type" value="Genomic_DNA"/>
</dbReference>
<dbReference type="SMART" id="SM00184">
    <property type="entry name" value="RING"/>
    <property type="match status" value="2"/>
</dbReference>
<dbReference type="Gene3D" id="3.30.40.10">
    <property type="entry name" value="Zinc/RING finger domain, C3HC4 (zinc finger)"/>
    <property type="match status" value="2"/>
</dbReference>
<evidence type="ECO:0000256" key="2">
    <source>
        <dbReference type="ARBA" id="ARBA00022771"/>
    </source>
</evidence>
<dbReference type="AlphaFoldDB" id="A0A3S2PJA8"/>
<feature type="domain" description="ZZ-type" evidence="7">
    <location>
        <begin position="212"/>
        <end position="263"/>
    </location>
</feature>
<dbReference type="Gene3D" id="3.30.60.90">
    <property type="match status" value="1"/>
</dbReference>
<sequence length="426" mass="47714">MFRKTAWRKTIPDSVSSRQDQALGTTMRLIKSYGPAAFLLREDGETQGFKVCLGDLHTCTCPVFAGEAELCKHICWILLRKFKLPRSHEYSFQRGLTERQMLELLEGLQPKVQQSQPGCRKRIETRDVCPICLEELLRKRLPVSHCRFGCGNSVHISCMTIWAERQRVTRGDTPVTCPLCRGAFSSLALLQKQAKNAEKVFAAAEQEELDTHVGVSCCGCRLRPVTGTCFKCTVCRHTFLCEGCRTSHSHHPLAFKTRRTEDWRLCTEEEPQGATRQDREVPPDPLPDHELDGLPAERVGSWSYLLTEGVQCRLCLESFRRGQRIRNLPCSHTFHMECVDPILRESSACPLDGYVLYSAQMTSSPRPPQQVDTSEEKPTPNGPLNNVKTAPSCGRCTAQTDDGEAKGHASPDPPTCPPKGTEGEED</sequence>
<reference evidence="9 10" key="1">
    <citation type="submission" date="2018-11" db="EMBL/GenBank/DDBJ databases">
        <authorList>
            <person name="Lopez-Roques C."/>
            <person name="Donnadieu C."/>
            <person name="Bouchez O."/>
            <person name="Klopp C."/>
            <person name="Cabau C."/>
            <person name="Zahm M."/>
        </authorList>
    </citation>
    <scope>NUCLEOTIDE SEQUENCE [LARGE SCALE GENOMIC DNA]</scope>
    <source>
        <strain evidence="9">RS831</strain>
        <tissue evidence="9">Whole body</tissue>
    </source>
</reference>
<dbReference type="InterPro" id="IPR013083">
    <property type="entry name" value="Znf_RING/FYVE/PHD"/>
</dbReference>
<dbReference type="PROSITE" id="PS50966">
    <property type="entry name" value="ZF_SWIM"/>
    <property type="match status" value="1"/>
</dbReference>
<keyword evidence="2 4" id="KW-0863">Zinc-finger</keyword>
<gene>
    <name evidence="9" type="ORF">OJAV_G00013100</name>
</gene>